<keyword evidence="2" id="KW-0732">Signal</keyword>
<organism evidence="3 4">
    <name type="scientific">Bosea caraganae</name>
    <dbReference type="NCBI Taxonomy" id="2763117"/>
    <lineage>
        <taxon>Bacteria</taxon>
        <taxon>Pseudomonadati</taxon>
        <taxon>Pseudomonadota</taxon>
        <taxon>Alphaproteobacteria</taxon>
        <taxon>Hyphomicrobiales</taxon>
        <taxon>Boseaceae</taxon>
        <taxon>Bosea</taxon>
    </lineage>
</organism>
<evidence type="ECO:0008006" key="5">
    <source>
        <dbReference type="Google" id="ProtNLM"/>
    </source>
</evidence>
<evidence type="ECO:0000256" key="2">
    <source>
        <dbReference type="SAM" id="SignalP"/>
    </source>
</evidence>
<comment type="caution">
    <text evidence="3">The sequence shown here is derived from an EMBL/GenBank/DDBJ whole genome shotgun (WGS) entry which is preliminary data.</text>
</comment>
<evidence type="ECO:0000256" key="1">
    <source>
        <dbReference type="SAM" id="Phobius"/>
    </source>
</evidence>
<keyword evidence="1" id="KW-0812">Transmembrane</keyword>
<evidence type="ECO:0000313" key="3">
    <source>
        <dbReference type="EMBL" id="RDJ23701.1"/>
    </source>
</evidence>
<feature type="transmembrane region" description="Helical" evidence="1">
    <location>
        <begin position="233"/>
        <end position="254"/>
    </location>
</feature>
<keyword evidence="1" id="KW-0472">Membrane</keyword>
<reference evidence="4" key="1">
    <citation type="submission" date="2018-07" db="EMBL/GenBank/DDBJ databases">
        <authorList>
            <person name="Safronova V.I."/>
            <person name="Chirak E.R."/>
            <person name="Sazanova A.L."/>
        </authorList>
    </citation>
    <scope>NUCLEOTIDE SEQUENCE [LARGE SCALE GENOMIC DNA]</scope>
    <source>
        <strain evidence="4">RCAM04685</strain>
    </source>
</reference>
<feature type="signal peptide" evidence="2">
    <location>
        <begin position="1"/>
        <end position="23"/>
    </location>
</feature>
<dbReference type="Pfam" id="PF09608">
    <property type="entry name" value="Alph_Pro_TM"/>
    <property type="match status" value="1"/>
</dbReference>
<dbReference type="RefSeq" id="WP_114830326.1">
    <property type="nucleotide sequence ID" value="NZ_QQTO01000035.1"/>
</dbReference>
<sequence>MKWALASFVIGLGALGLPGAARAESLIASVSSHQIQISSNYTGDQVTVFGLIERDGKTTGRGDPYDLVVTVRGPQRMLLVRQKERLGPIWINRTQRRFPDSSVFLTVASNRPLREIISPDSARRDRIGLMNAQRVSDVMPESYPDMDRFREAMVRLLDDKGLYSEEERGVTFLSPTLFSAPINVPATAPTGPYEVEVLLYAGGVQLARQTTNFEVIKTGIEQGLASGAHDRPLLYGLATATLALLFGWMASVVFRRD</sequence>
<dbReference type="AlphaFoldDB" id="A0A370L5K9"/>
<accession>A0A370L5K9</accession>
<keyword evidence="1" id="KW-1133">Transmembrane helix</keyword>
<dbReference type="EMBL" id="QQTP01000008">
    <property type="protein sequence ID" value="RDJ23701.1"/>
    <property type="molecule type" value="Genomic_DNA"/>
</dbReference>
<name>A0A370L5K9_9HYPH</name>
<proteinExistence type="predicted"/>
<gene>
    <name evidence="3" type="ORF">DWE98_16285</name>
</gene>
<dbReference type="OrthoDB" id="9815212at2"/>
<dbReference type="Proteomes" id="UP000255207">
    <property type="component" value="Unassembled WGS sequence"/>
</dbReference>
<keyword evidence="4" id="KW-1185">Reference proteome</keyword>
<evidence type="ECO:0000313" key="4">
    <source>
        <dbReference type="Proteomes" id="UP000255207"/>
    </source>
</evidence>
<feature type="chain" id="PRO_5030068399" description="TIGR02186 family protein" evidence="2">
    <location>
        <begin position="24"/>
        <end position="257"/>
    </location>
</feature>
<dbReference type="InterPro" id="IPR019088">
    <property type="entry name" value="CHP02186-rel_TM"/>
</dbReference>
<protein>
    <recommendedName>
        <fullName evidence="5">TIGR02186 family protein</fullName>
    </recommendedName>
</protein>